<dbReference type="SUPFAM" id="SSF47781">
    <property type="entry name" value="RuvA domain 2-like"/>
    <property type="match status" value="1"/>
</dbReference>
<dbReference type="Proteomes" id="UP001204151">
    <property type="component" value="Unassembled WGS sequence"/>
</dbReference>
<dbReference type="EMBL" id="JANUGW010000008">
    <property type="protein sequence ID" value="MCS0582486.1"/>
    <property type="molecule type" value="Genomic_DNA"/>
</dbReference>
<dbReference type="InterPro" id="IPR057666">
    <property type="entry name" value="DrpA_SLOG"/>
</dbReference>
<evidence type="ECO:0000259" key="2">
    <source>
        <dbReference type="Pfam" id="PF02481"/>
    </source>
</evidence>
<dbReference type="InterPro" id="IPR036388">
    <property type="entry name" value="WH-like_DNA-bd_sf"/>
</dbReference>
<dbReference type="InterPro" id="IPR010994">
    <property type="entry name" value="RuvA_2-like"/>
</dbReference>
<dbReference type="SUPFAM" id="SSF102405">
    <property type="entry name" value="MCP/YpsA-like"/>
    <property type="match status" value="1"/>
</dbReference>
<accession>A0ABT1ZRE8</accession>
<evidence type="ECO:0000256" key="1">
    <source>
        <dbReference type="ARBA" id="ARBA00006525"/>
    </source>
</evidence>
<dbReference type="InterPro" id="IPR041614">
    <property type="entry name" value="DprA_WH"/>
</dbReference>
<feature type="domain" description="Smf/DprA SLOG" evidence="2">
    <location>
        <begin position="96"/>
        <end position="303"/>
    </location>
</feature>
<gene>
    <name evidence="4" type="primary">dprA</name>
    <name evidence="4" type="ORF">NX784_12875</name>
</gene>
<dbReference type="PANTHER" id="PTHR43022">
    <property type="entry name" value="PROTEIN SMF"/>
    <property type="match status" value="1"/>
</dbReference>
<evidence type="ECO:0000259" key="3">
    <source>
        <dbReference type="Pfam" id="PF17782"/>
    </source>
</evidence>
<organism evidence="4 5">
    <name type="scientific">Massilia pinisoli</name>
    <dbReference type="NCBI Taxonomy" id="1772194"/>
    <lineage>
        <taxon>Bacteria</taxon>
        <taxon>Pseudomonadati</taxon>
        <taxon>Pseudomonadota</taxon>
        <taxon>Betaproteobacteria</taxon>
        <taxon>Burkholderiales</taxon>
        <taxon>Oxalobacteraceae</taxon>
        <taxon>Telluria group</taxon>
        <taxon>Massilia</taxon>
    </lineage>
</organism>
<evidence type="ECO:0000313" key="4">
    <source>
        <dbReference type="EMBL" id="MCS0582486.1"/>
    </source>
</evidence>
<proteinExistence type="inferred from homology"/>
<dbReference type="InterPro" id="IPR003488">
    <property type="entry name" value="DprA"/>
</dbReference>
<dbReference type="NCBIfam" id="TIGR00732">
    <property type="entry name" value="dprA"/>
    <property type="match status" value="1"/>
</dbReference>
<feature type="domain" description="DprA winged helix" evidence="3">
    <location>
        <begin position="338"/>
        <end position="388"/>
    </location>
</feature>
<keyword evidence="5" id="KW-1185">Reference proteome</keyword>
<protein>
    <submittedName>
        <fullName evidence="4">DNA-processing protein DprA</fullName>
    </submittedName>
</protein>
<dbReference type="Gene3D" id="3.40.50.450">
    <property type="match status" value="1"/>
</dbReference>
<evidence type="ECO:0000313" key="5">
    <source>
        <dbReference type="Proteomes" id="UP001204151"/>
    </source>
</evidence>
<reference evidence="4 5" key="1">
    <citation type="submission" date="2022-08" db="EMBL/GenBank/DDBJ databases">
        <title>Reclassification of Massilia species as members of the genera Telluria, Duganella, Pseudoduganella, Mokoshia gen. nov. and Zemynaea gen. nov. using orthogonal and non-orthogonal genome-based approaches.</title>
        <authorList>
            <person name="Bowman J.P."/>
        </authorList>
    </citation>
    <scope>NUCLEOTIDE SEQUENCE [LARGE SCALE GENOMIC DNA]</scope>
    <source>
        <strain evidence="4 5">JCM 31316</strain>
    </source>
</reference>
<dbReference type="Pfam" id="PF02481">
    <property type="entry name" value="DNA_processg_A"/>
    <property type="match status" value="1"/>
</dbReference>
<comment type="caution">
    <text evidence="4">The sequence shown here is derived from an EMBL/GenBank/DDBJ whole genome shotgun (WGS) entry which is preliminary data.</text>
</comment>
<dbReference type="RefSeq" id="WP_258817065.1">
    <property type="nucleotide sequence ID" value="NZ_JANUGW010000008.1"/>
</dbReference>
<dbReference type="Gene3D" id="1.10.10.10">
    <property type="entry name" value="Winged helix-like DNA-binding domain superfamily/Winged helix DNA-binding domain"/>
    <property type="match status" value="1"/>
</dbReference>
<comment type="similarity">
    <text evidence="1">Belongs to the DprA/Smf family.</text>
</comment>
<name>A0ABT1ZRE8_9BURK</name>
<sequence length="396" mass="40612">MQDTDLTAVPALSSSPARLAAWLRLERCAGIGPRTAAALLGVFGSPGAIFAADFAALAAHVTPAQARALLQPPADATRRLLDATLAWLGQPGHGVLALGEPGYPELLSHIPDPPLLLYIRGRAALLAGPSLAIVGSRNASVQGRMNAQAFAESLSAAGLCIVSGLALGIDAAAHEGALRCVGGTVAVVGTGPDIVYPARNRALGERIAVDGCIVSEYPVGTPPVPGNFPRRNRIISGLAAGVLVVEAAAQSGSLITARQAAEQGRDVFAIPGSIHAALAKGCHCLIREGAKLVDTAQDVLEALASSPLLAARTVFSPASDIYLTDMYNDNNPTAGFGTPADRALLDALGHDPVDIDALLARLGCPPGELSAQLLVLELAGRIERLPGGLVQRIFKR</sequence>
<dbReference type="Pfam" id="PF17782">
    <property type="entry name" value="WHD_DprA"/>
    <property type="match status" value="1"/>
</dbReference>
<dbReference type="PANTHER" id="PTHR43022:SF1">
    <property type="entry name" value="PROTEIN SMF"/>
    <property type="match status" value="1"/>
</dbReference>